<feature type="signal peptide" evidence="1">
    <location>
        <begin position="1"/>
        <end position="33"/>
    </location>
</feature>
<evidence type="ECO:0000313" key="2">
    <source>
        <dbReference type="EMBL" id="SDR48142.1"/>
    </source>
</evidence>
<dbReference type="Proteomes" id="UP000199365">
    <property type="component" value="Unassembled WGS sequence"/>
</dbReference>
<dbReference type="STRING" id="157910.SAMN05445850_4656"/>
<reference evidence="3" key="1">
    <citation type="submission" date="2016-10" db="EMBL/GenBank/DDBJ databases">
        <authorList>
            <person name="Varghese N."/>
            <person name="Submissions S."/>
        </authorList>
    </citation>
    <scope>NUCLEOTIDE SEQUENCE [LARGE SCALE GENOMIC DNA]</scope>
    <source>
        <strain evidence="3">DUS833</strain>
    </source>
</reference>
<keyword evidence="1" id="KW-0732">Signal</keyword>
<protein>
    <recommendedName>
        <fullName evidence="4">DUF4410 domain-containing protein</fullName>
    </recommendedName>
</protein>
<dbReference type="EMBL" id="FNKX01000002">
    <property type="protein sequence ID" value="SDR48142.1"/>
    <property type="molecule type" value="Genomic_DNA"/>
</dbReference>
<feature type="chain" id="PRO_5011535739" description="DUF4410 domain-containing protein" evidence="1">
    <location>
        <begin position="34"/>
        <end position="263"/>
    </location>
</feature>
<evidence type="ECO:0000256" key="1">
    <source>
        <dbReference type="SAM" id="SignalP"/>
    </source>
</evidence>
<evidence type="ECO:0008006" key="4">
    <source>
        <dbReference type="Google" id="ProtNLM"/>
    </source>
</evidence>
<dbReference type="RefSeq" id="WP_090807198.1">
    <property type="nucleotide sequence ID" value="NZ_FNKX01000002.1"/>
</dbReference>
<accession>A0A1H1JDQ9</accession>
<organism evidence="2 3">
    <name type="scientific">Paraburkholderia tuberum</name>
    <dbReference type="NCBI Taxonomy" id="157910"/>
    <lineage>
        <taxon>Bacteria</taxon>
        <taxon>Pseudomonadati</taxon>
        <taxon>Pseudomonadota</taxon>
        <taxon>Betaproteobacteria</taxon>
        <taxon>Burkholderiales</taxon>
        <taxon>Burkholderiaceae</taxon>
        <taxon>Paraburkholderia</taxon>
    </lineage>
</organism>
<dbReference type="InterPro" id="IPR025522">
    <property type="entry name" value="DUF4410"/>
</dbReference>
<dbReference type="AlphaFoldDB" id="A0A1H1JDQ9"/>
<proteinExistence type="predicted"/>
<dbReference type="Pfam" id="PF14366">
    <property type="entry name" value="DUF4410"/>
    <property type="match status" value="1"/>
</dbReference>
<keyword evidence="3" id="KW-1185">Reference proteome</keyword>
<evidence type="ECO:0000313" key="3">
    <source>
        <dbReference type="Proteomes" id="UP000199365"/>
    </source>
</evidence>
<sequence length="263" mass="26958">MLTSVNFIKKNAARFTCMAFVCGGALLSGCAGASVTNLSATSTSATADAGTQSTMHPDTIYVYTFDADPQQVKLDNGGMLQKLKTQMSGSSDAQKQVADAAQVREQVADEIVHQLQAMGLHAVRTDAPVPAGQNVLLVQGSFETIDAGNRRRRTLIGLGAGKSEVSSAVRIVYQPAGGTPRVVQSFTANADSGKMPGMVETAGVGAAAGTVATAAAAGAGLHGVTETKRAGVSDDAKRLADAVAKQIAQFGVQAGWMQTARKS</sequence>
<name>A0A1H1JDQ9_9BURK</name>
<gene>
    <name evidence="2" type="ORF">SAMN05445850_4656</name>
</gene>